<evidence type="ECO:0000256" key="3">
    <source>
        <dbReference type="ARBA" id="ARBA00022801"/>
    </source>
</evidence>
<dbReference type="InterPro" id="IPR001279">
    <property type="entry name" value="Metallo-B-lactamas"/>
</dbReference>
<dbReference type="GO" id="GO:0046872">
    <property type="term" value="F:metal ion binding"/>
    <property type="evidence" value="ECO:0007669"/>
    <property type="project" value="UniProtKB-KW"/>
</dbReference>
<sequence>MEHPLNIPNGSAAVNISVIDSTRMRLPCSHLLTPEIPQHQYLDLPSFSFLIDHPVLQRKILFDLGLRKYFSSHPPAVHKFLAESGWELQVTKDIPEILKEGNLCPDDIEAVVFSHHHFDHLGDLSQFPSTTEVVVGPGFKDAYLPGWPVMDESSLVDDEWKKHTIREISFNDGPNSLSIGGFPAIDYFGDGSFFLLDAPGHTIGHLAALARVSLASTSAELQRDKFVFLGGDICHYPGVFRPTKSFPLHFEAQAAFYACPASFFLDVHPENNCETPYYRMPAHCTVDKESAERSIRKLCEFDGNEDILVIIGHDASLIGKLDFFPKTINGWKRGAKNAFQWAFLKDFCNGI</sequence>
<evidence type="ECO:0000256" key="1">
    <source>
        <dbReference type="ARBA" id="ARBA00007749"/>
    </source>
</evidence>
<dbReference type="EMBL" id="JAPVEA010000001">
    <property type="protein sequence ID" value="KAJ5464468.1"/>
    <property type="molecule type" value="Genomic_DNA"/>
</dbReference>
<organism evidence="6 7">
    <name type="scientific">Penicillium daleae</name>
    <dbReference type="NCBI Taxonomy" id="63821"/>
    <lineage>
        <taxon>Eukaryota</taxon>
        <taxon>Fungi</taxon>
        <taxon>Dikarya</taxon>
        <taxon>Ascomycota</taxon>
        <taxon>Pezizomycotina</taxon>
        <taxon>Eurotiomycetes</taxon>
        <taxon>Eurotiomycetidae</taxon>
        <taxon>Eurotiales</taxon>
        <taxon>Aspergillaceae</taxon>
        <taxon>Penicillium</taxon>
    </lineage>
</organism>
<dbReference type="InterPro" id="IPR051013">
    <property type="entry name" value="MBL_superfamily_lactonases"/>
</dbReference>
<evidence type="ECO:0000259" key="5">
    <source>
        <dbReference type="Pfam" id="PF00753"/>
    </source>
</evidence>
<keyword evidence="7" id="KW-1185">Reference proteome</keyword>
<evidence type="ECO:0000256" key="2">
    <source>
        <dbReference type="ARBA" id="ARBA00022723"/>
    </source>
</evidence>
<dbReference type="CDD" id="cd07730">
    <property type="entry name" value="metallo-hydrolase-like_MBL-fold"/>
    <property type="match status" value="1"/>
</dbReference>
<reference evidence="6" key="2">
    <citation type="journal article" date="2023" name="IMA Fungus">
        <title>Comparative genomic study of the Penicillium genus elucidates a diverse pangenome and 15 lateral gene transfer events.</title>
        <authorList>
            <person name="Petersen C."/>
            <person name="Sorensen T."/>
            <person name="Nielsen M.R."/>
            <person name="Sondergaard T.E."/>
            <person name="Sorensen J.L."/>
            <person name="Fitzpatrick D.A."/>
            <person name="Frisvad J.C."/>
            <person name="Nielsen K.L."/>
        </authorList>
    </citation>
    <scope>NUCLEOTIDE SEQUENCE</scope>
    <source>
        <strain evidence="6">IBT 16125</strain>
    </source>
</reference>
<dbReference type="RefSeq" id="XP_056771315.1">
    <property type="nucleotide sequence ID" value="XM_056903548.1"/>
</dbReference>
<reference evidence="6" key="1">
    <citation type="submission" date="2022-12" db="EMBL/GenBank/DDBJ databases">
        <authorList>
            <person name="Petersen C."/>
        </authorList>
    </citation>
    <scope>NUCLEOTIDE SEQUENCE</scope>
    <source>
        <strain evidence="6">IBT 16125</strain>
    </source>
</reference>
<keyword evidence="2" id="KW-0479">Metal-binding</keyword>
<dbReference type="SUPFAM" id="SSF56281">
    <property type="entry name" value="Metallo-hydrolase/oxidoreductase"/>
    <property type="match status" value="1"/>
</dbReference>
<dbReference type="Proteomes" id="UP001213681">
    <property type="component" value="Unassembled WGS sequence"/>
</dbReference>
<dbReference type="Pfam" id="PF00753">
    <property type="entry name" value="Lactamase_B"/>
    <property type="match status" value="1"/>
</dbReference>
<keyword evidence="4" id="KW-0862">Zinc</keyword>
<feature type="domain" description="Metallo-beta-lactamase" evidence="5">
    <location>
        <begin position="98"/>
        <end position="152"/>
    </location>
</feature>
<dbReference type="PANTHER" id="PTHR42978">
    <property type="entry name" value="QUORUM-QUENCHING LACTONASE YTNP-RELATED-RELATED"/>
    <property type="match status" value="1"/>
</dbReference>
<gene>
    <name evidence="6" type="ORF">N7458_000154</name>
</gene>
<keyword evidence="3" id="KW-0378">Hydrolase</keyword>
<proteinExistence type="inferred from homology"/>
<dbReference type="InterPro" id="IPR036866">
    <property type="entry name" value="RibonucZ/Hydroxyglut_hydro"/>
</dbReference>
<evidence type="ECO:0000256" key="4">
    <source>
        <dbReference type="ARBA" id="ARBA00022833"/>
    </source>
</evidence>
<dbReference type="GO" id="GO:0016787">
    <property type="term" value="F:hydrolase activity"/>
    <property type="evidence" value="ECO:0007669"/>
    <property type="project" value="UniProtKB-KW"/>
</dbReference>
<accession>A0AAD6CG20</accession>
<evidence type="ECO:0000313" key="7">
    <source>
        <dbReference type="Proteomes" id="UP001213681"/>
    </source>
</evidence>
<dbReference type="GeneID" id="81593791"/>
<evidence type="ECO:0000313" key="6">
    <source>
        <dbReference type="EMBL" id="KAJ5464468.1"/>
    </source>
</evidence>
<comment type="similarity">
    <text evidence="1">Belongs to the metallo-beta-lactamase superfamily.</text>
</comment>
<dbReference type="Gene3D" id="3.60.15.10">
    <property type="entry name" value="Ribonuclease Z/Hydroxyacylglutathione hydrolase-like"/>
    <property type="match status" value="1"/>
</dbReference>
<dbReference type="AlphaFoldDB" id="A0AAD6CG20"/>
<dbReference type="PANTHER" id="PTHR42978:SF5">
    <property type="entry name" value="METALLO-BETA-LACTAMASE DOMAIN-CONTAINING PROTEIN"/>
    <property type="match status" value="1"/>
</dbReference>
<protein>
    <submittedName>
        <fullName evidence="6">Metallo-beta-lactamase superfamily protein</fullName>
    </submittedName>
</protein>
<name>A0AAD6CG20_9EURO</name>
<comment type="caution">
    <text evidence="6">The sequence shown here is derived from an EMBL/GenBank/DDBJ whole genome shotgun (WGS) entry which is preliminary data.</text>
</comment>